<keyword evidence="2" id="KW-1133">Transmembrane helix</keyword>
<dbReference type="EMBL" id="QKWP01000162">
    <property type="protein sequence ID" value="RIB25782.1"/>
    <property type="molecule type" value="Genomic_DNA"/>
</dbReference>
<proteinExistence type="predicted"/>
<evidence type="ECO:0000313" key="4">
    <source>
        <dbReference type="Proteomes" id="UP000266673"/>
    </source>
</evidence>
<comment type="caution">
    <text evidence="3">The sequence shown here is derived from an EMBL/GenBank/DDBJ whole genome shotgun (WGS) entry which is preliminary data.</text>
</comment>
<evidence type="ECO:0000256" key="2">
    <source>
        <dbReference type="SAM" id="Phobius"/>
    </source>
</evidence>
<keyword evidence="2" id="KW-0472">Membrane</keyword>
<evidence type="ECO:0000256" key="1">
    <source>
        <dbReference type="SAM" id="Coils"/>
    </source>
</evidence>
<feature type="coiled-coil region" evidence="1">
    <location>
        <begin position="380"/>
        <end position="414"/>
    </location>
</feature>
<reference evidence="3 4" key="1">
    <citation type="submission" date="2018-06" db="EMBL/GenBank/DDBJ databases">
        <title>Comparative genomics reveals the genomic features of Rhizophagus irregularis, R. cerebriforme, R. diaphanum and Gigaspora rosea, and their symbiotic lifestyle signature.</title>
        <authorList>
            <person name="Morin E."/>
            <person name="San Clemente H."/>
            <person name="Chen E.C.H."/>
            <person name="De La Providencia I."/>
            <person name="Hainaut M."/>
            <person name="Kuo A."/>
            <person name="Kohler A."/>
            <person name="Murat C."/>
            <person name="Tang N."/>
            <person name="Roy S."/>
            <person name="Loubradou J."/>
            <person name="Henrissat B."/>
            <person name="Grigoriev I.V."/>
            <person name="Corradi N."/>
            <person name="Roux C."/>
            <person name="Martin F.M."/>
        </authorList>
    </citation>
    <scope>NUCLEOTIDE SEQUENCE [LARGE SCALE GENOMIC DNA]</scope>
    <source>
        <strain evidence="3 4">DAOM 194757</strain>
    </source>
</reference>
<feature type="transmembrane region" description="Helical" evidence="2">
    <location>
        <begin position="12"/>
        <end position="29"/>
    </location>
</feature>
<keyword evidence="2" id="KW-0812">Transmembrane</keyword>
<protein>
    <submittedName>
        <fullName evidence="3">Uncharacterized protein</fullName>
    </submittedName>
</protein>
<dbReference type="Proteomes" id="UP000266673">
    <property type="component" value="Unassembled WGS sequence"/>
</dbReference>
<name>A0A397VVL1_9GLOM</name>
<feature type="coiled-coil region" evidence="1">
    <location>
        <begin position="201"/>
        <end position="260"/>
    </location>
</feature>
<organism evidence="3 4">
    <name type="scientific">Gigaspora rosea</name>
    <dbReference type="NCBI Taxonomy" id="44941"/>
    <lineage>
        <taxon>Eukaryota</taxon>
        <taxon>Fungi</taxon>
        <taxon>Fungi incertae sedis</taxon>
        <taxon>Mucoromycota</taxon>
        <taxon>Glomeromycotina</taxon>
        <taxon>Glomeromycetes</taxon>
        <taxon>Diversisporales</taxon>
        <taxon>Gigasporaceae</taxon>
        <taxon>Gigaspora</taxon>
    </lineage>
</organism>
<keyword evidence="1" id="KW-0175">Coiled coil</keyword>
<gene>
    <name evidence="3" type="ORF">C2G38_2165127</name>
</gene>
<dbReference type="AlphaFoldDB" id="A0A397VVL1"/>
<dbReference type="OrthoDB" id="2410636at2759"/>
<sequence length="420" mass="48962">MALSNYDPFNDTIDTIATIFVAIIVVGLFKCFEKDKLKDFSFINVFDDCIIFSSVIIYPFINGFQWYSYYTEDNKRFLVYALKIFGYGIIIVMCYFNMFLYGVVITGDVNINIMDNRDHISGYCIENFGTSRCKGISKALNVLAVISGYFLSTNSSTTKLAFTIYSISLSRLIDHFGDNEPKKIKTMISVYLNWHARMIKNDAIENFKEKLEDQIKKLKEITNLYDKTFEKKIGKIIKALENQKEELVNTILTCERAEINHKIIRINVSLLYLIKHITNLVNEEKKTPDDNIEMSSSGEENIDLNSKENIDSDNFYEKINKSADKTENKFELTIKLLLKRIELTIKLLLKRIGIEIGYEESNVELEIFLIKKIDIEYKKYEEINVDTENIMKEKKNLLAELIELIEDSRKKQNEMSIEYM</sequence>
<accession>A0A397VVL1</accession>
<keyword evidence="4" id="KW-1185">Reference proteome</keyword>
<evidence type="ECO:0000313" key="3">
    <source>
        <dbReference type="EMBL" id="RIB25782.1"/>
    </source>
</evidence>
<feature type="transmembrane region" description="Helical" evidence="2">
    <location>
        <begin position="41"/>
        <end position="61"/>
    </location>
</feature>
<feature type="transmembrane region" description="Helical" evidence="2">
    <location>
        <begin position="81"/>
        <end position="104"/>
    </location>
</feature>